<evidence type="ECO:0000313" key="13">
    <source>
        <dbReference type="EMBL" id="GAX83998.1"/>
    </source>
</evidence>
<feature type="region of interest" description="Disordered" evidence="9">
    <location>
        <begin position="61"/>
        <end position="84"/>
    </location>
</feature>
<keyword evidence="3" id="KW-0050">Antiport</keyword>
<evidence type="ECO:0000256" key="3">
    <source>
        <dbReference type="ARBA" id="ARBA00022449"/>
    </source>
</evidence>
<keyword evidence="8 10" id="KW-0472">Membrane</keyword>
<keyword evidence="7" id="KW-0406">Ion transport</keyword>
<keyword evidence="2" id="KW-0813">Transport</keyword>
<proteinExistence type="predicted"/>
<gene>
    <name evidence="13" type="ORF">CEUSTIGMA_g11423.t1</name>
</gene>
<feature type="transmembrane region" description="Helical" evidence="10">
    <location>
        <begin position="440"/>
        <end position="459"/>
    </location>
</feature>
<evidence type="ECO:0000256" key="5">
    <source>
        <dbReference type="ARBA" id="ARBA00022729"/>
    </source>
</evidence>
<keyword evidence="6 10" id="KW-1133">Transmembrane helix</keyword>
<dbReference type="GO" id="GO:0015386">
    <property type="term" value="F:potassium:proton antiporter activity"/>
    <property type="evidence" value="ECO:0007669"/>
    <property type="project" value="InterPro"/>
</dbReference>
<evidence type="ECO:0000256" key="2">
    <source>
        <dbReference type="ARBA" id="ARBA00022448"/>
    </source>
</evidence>
<feature type="domain" description="Cation/H+ exchanger transmembrane" evidence="12">
    <location>
        <begin position="688"/>
        <end position="806"/>
    </location>
</feature>
<feature type="transmembrane region" description="Helical" evidence="10">
    <location>
        <begin position="255"/>
        <end position="273"/>
    </location>
</feature>
<dbReference type="AlphaFoldDB" id="A0A250XLP6"/>
<dbReference type="PANTHER" id="PTHR16254:SF14">
    <property type="entry name" value="TRANSMEMBRANE AND COILED-COIL DOMAIN-CONTAINING PROTEIN 3"/>
    <property type="match status" value="1"/>
</dbReference>
<feature type="transmembrane region" description="Helical" evidence="10">
    <location>
        <begin position="757"/>
        <end position="777"/>
    </location>
</feature>
<evidence type="ECO:0000256" key="4">
    <source>
        <dbReference type="ARBA" id="ARBA00022692"/>
    </source>
</evidence>
<dbReference type="GO" id="GO:0016020">
    <property type="term" value="C:membrane"/>
    <property type="evidence" value="ECO:0007669"/>
    <property type="project" value="UniProtKB-SubCell"/>
</dbReference>
<feature type="domain" description="Cation/H+ exchanger transmembrane" evidence="12">
    <location>
        <begin position="219"/>
        <end position="512"/>
    </location>
</feature>
<evidence type="ECO:0000256" key="8">
    <source>
        <dbReference type="ARBA" id="ARBA00023136"/>
    </source>
</evidence>
<feature type="transmembrane region" description="Helical" evidence="10">
    <location>
        <begin position="285"/>
        <end position="310"/>
    </location>
</feature>
<feature type="transmembrane region" description="Helical" evidence="10">
    <location>
        <begin position="316"/>
        <end position="335"/>
    </location>
</feature>
<dbReference type="Pfam" id="PF00999">
    <property type="entry name" value="Na_H_Exchanger"/>
    <property type="match status" value="2"/>
</dbReference>
<sequence>MDILLRSSDAPGLSGSKGQMMESRRIGCSLTMFTAFLILSSCHSVLSDDVAGPTVQLSDIRVSGTSDPAKTNATSEQEEHQSSGVAALVSEAAKEVAREVDKTLTKEFGNATLDADGKSFAAALNSTNADGSTKAETVVRIHSSSHDHDHPLKSSNSSSSDASADTVAAPTESEMDKAVDRIIDQHDNEFVLSKSGSTVSALTLDPQLITDLSLILGTSAILGALFEAIRQPVINGYLMAGALLGPGGLNAIKELVQVESISQLGVFLLLFGLGMELNFTKLHSVAGVTVIGGSLQIMICMLTGAFVSAWLLDSPVAPGIFTGALIAMSSTSVVVKCLEATRSLETAYGTITVGTLILQDCWVGVLFALLPLFKPLEHVPVKAAQTVQPNGTTVGGGDRGRHLVLEVVQTALRGLLEEPSAQGDSNAERSAAVVLAVLKALFKIAFLSGMSVIFARVVMSHLLRLLIKHGSQELNQVMLVSFCLGCTWAGGKFGISEELGAFVGGAMVSAAASASVTLCSQGGSPIISLGSAHSKDGEGGCKLLDSRSSSGGEVENLASSDGVSSGGKRLVQAAGGGLGGRVSAFRYPGVVAGAVAGEKKGDTFNDKRAAQRHLDIESHVSLHTSSLSFLAPAGSKLGSVNTSGLLTSISPHLQTAAAVVLAGASVVSGAAEVSTPRSAAAQAKAAEDLSHMLRRNIDSVHNVLTALFLASTALIISPTFLWSHAKVLAISTLLVMFLKAFLVAGTVLWFGYPWRTAWAIGVTMAHIGEFSFVLLSASSQLDILPHQMYQLLLGVTALSLLTTPVVIMACNKIFKWGGLGMVGNNSRTPLMTSESDDL</sequence>
<feature type="region of interest" description="Disordered" evidence="9">
    <location>
        <begin position="1"/>
        <end position="20"/>
    </location>
</feature>
<evidence type="ECO:0000256" key="10">
    <source>
        <dbReference type="SAM" id="Phobius"/>
    </source>
</evidence>
<organism evidence="13 14">
    <name type="scientific">Chlamydomonas eustigma</name>
    <dbReference type="NCBI Taxonomy" id="1157962"/>
    <lineage>
        <taxon>Eukaryota</taxon>
        <taxon>Viridiplantae</taxon>
        <taxon>Chlorophyta</taxon>
        <taxon>core chlorophytes</taxon>
        <taxon>Chlorophyceae</taxon>
        <taxon>CS clade</taxon>
        <taxon>Chlamydomonadales</taxon>
        <taxon>Chlamydomonadaceae</taxon>
        <taxon>Chlamydomonas</taxon>
    </lineage>
</organism>
<comment type="subcellular location">
    <subcellularLocation>
        <location evidence="1">Membrane</location>
        <topology evidence="1">Multi-pass membrane protein</topology>
    </subcellularLocation>
</comment>
<feature type="transmembrane region" description="Helical" evidence="10">
    <location>
        <begin position="700"/>
        <end position="721"/>
    </location>
</feature>
<dbReference type="Proteomes" id="UP000232323">
    <property type="component" value="Unassembled WGS sequence"/>
</dbReference>
<feature type="transmembrane region" description="Helical" evidence="10">
    <location>
        <begin position="727"/>
        <end position="750"/>
    </location>
</feature>
<feature type="compositionally biased region" description="Low complexity" evidence="9">
    <location>
        <begin position="154"/>
        <end position="165"/>
    </location>
</feature>
<dbReference type="InterPro" id="IPR038770">
    <property type="entry name" value="Na+/solute_symporter_sf"/>
</dbReference>
<feature type="signal peptide" evidence="11">
    <location>
        <begin position="1"/>
        <end position="47"/>
    </location>
</feature>
<feature type="region of interest" description="Disordered" evidence="9">
    <location>
        <begin position="132"/>
        <end position="174"/>
    </location>
</feature>
<dbReference type="OrthoDB" id="1654420at2759"/>
<evidence type="ECO:0000256" key="1">
    <source>
        <dbReference type="ARBA" id="ARBA00004141"/>
    </source>
</evidence>
<evidence type="ECO:0000256" key="6">
    <source>
        <dbReference type="ARBA" id="ARBA00022989"/>
    </source>
</evidence>
<feature type="chain" id="PRO_5012264784" description="Cation/H+ exchanger transmembrane domain-containing protein" evidence="11">
    <location>
        <begin position="48"/>
        <end position="838"/>
    </location>
</feature>
<accession>A0A250XLP6</accession>
<dbReference type="EMBL" id="BEGY01000113">
    <property type="protein sequence ID" value="GAX83998.1"/>
    <property type="molecule type" value="Genomic_DNA"/>
</dbReference>
<dbReference type="InterPro" id="IPR006153">
    <property type="entry name" value="Cation/H_exchanger_TM"/>
</dbReference>
<protein>
    <recommendedName>
        <fullName evidence="12">Cation/H+ exchanger transmembrane domain-containing protein</fullName>
    </recommendedName>
</protein>
<evidence type="ECO:0000259" key="12">
    <source>
        <dbReference type="Pfam" id="PF00999"/>
    </source>
</evidence>
<evidence type="ECO:0000256" key="7">
    <source>
        <dbReference type="ARBA" id="ARBA00023065"/>
    </source>
</evidence>
<keyword evidence="5 11" id="KW-0732">Signal</keyword>
<feature type="compositionally biased region" description="Polar residues" evidence="9">
    <location>
        <begin position="63"/>
        <end position="75"/>
    </location>
</feature>
<evidence type="ECO:0000256" key="9">
    <source>
        <dbReference type="SAM" id="MobiDB-lite"/>
    </source>
</evidence>
<feature type="transmembrane region" description="Helical" evidence="10">
    <location>
        <begin position="789"/>
        <end position="810"/>
    </location>
</feature>
<keyword evidence="14" id="KW-1185">Reference proteome</keyword>
<dbReference type="Gene3D" id="1.20.1530.20">
    <property type="match status" value="2"/>
</dbReference>
<evidence type="ECO:0000256" key="11">
    <source>
        <dbReference type="SAM" id="SignalP"/>
    </source>
</evidence>
<name>A0A250XLP6_9CHLO</name>
<dbReference type="PANTHER" id="PTHR16254">
    <property type="entry name" value="POTASSIUM/PROTON ANTIPORTER-RELATED"/>
    <property type="match status" value="1"/>
</dbReference>
<dbReference type="InterPro" id="IPR045158">
    <property type="entry name" value="KEA4/5/6-like"/>
</dbReference>
<evidence type="ECO:0000313" key="14">
    <source>
        <dbReference type="Proteomes" id="UP000232323"/>
    </source>
</evidence>
<reference evidence="13 14" key="1">
    <citation type="submission" date="2017-08" db="EMBL/GenBank/DDBJ databases">
        <title>Acidophilic green algal genome provides insights into adaptation to an acidic environment.</title>
        <authorList>
            <person name="Hirooka S."/>
            <person name="Hirose Y."/>
            <person name="Kanesaki Y."/>
            <person name="Higuchi S."/>
            <person name="Fujiwara T."/>
            <person name="Onuma R."/>
            <person name="Era A."/>
            <person name="Ohbayashi R."/>
            <person name="Uzuka A."/>
            <person name="Nozaki H."/>
            <person name="Yoshikawa H."/>
            <person name="Miyagishima S.Y."/>
        </authorList>
    </citation>
    <scope>NUCLEOTIDE SEQUENCE [LARGE SCALE GENOMIC DNA]</scope>
    <source>
        <strain evidence="13 14">NIES-2499</strain>
    </source>
</reference>
<comment type="caution">
    <text evidence="13">The sequence shown here is derived from an EMBL/GenBank/DDBJ whole genome shotgun (WGS) entry which is preliminary data.</text>
</comment>
<keyword evidence="4 10" id="KW-0812">Transmembrane</keyword>
<feature type="transmembrane region" description="Helical" evidence="10">
    <location>
        <begin position="347"/>
        <end position="370"/>
    </location>
</feature>